<evidence type="ECO:0000259" key="1">
    <source>
        <dbReference type="Pfam" id="PF01261"/>
    </source>
</evidence>
<dbReference type="Gene3D" id="3.20.20.150">
    <property type="entry name" value="Divalent-metal-dependent TIM barrel enzymes"/>
    <property type="match status" value="1"/>
</dbReference>
<dbReference type="AlphaFoldDB" id="R6X5T0"/>
<sequence length="318" mass="37220">MTKHLINYCPIDWYEDELKRKGMTLADLVQQLGVDGIEQFVYREPGAFPDYKDLTFGAHLSYWPYWMDFWLRKAKRLQQQFRSIHERQTYFKTAMSCDEWLAVIRRNICAAISQKPEYLVWHVAEADTETIFTFDFRYDDREVLAASADVFNAVADEIPANVTVLFENLWWPGLRLTDARKVKFFFERIERKNVGIMLDTGHLMNTNPRLRTEAEAADFVCRTVDKLGPYAELIEGVHLSCSLSGKYLRSFERKVPANCDTELIWRHIAAIDQHKPFTTTAAKQILQCVQPEYVNHELAYETIEEMIPLMQQQLSVAR</sequence>
<feature type="domain" description="Xylose isomerase-like TIM barrel" evidence="1">
    <location>
        <begin position="140"/>
        <end position="215"/>
    </location>
</feature>
<accession>R6X5T0</accession>
<dbReference type="Pfam" id="PF01261">
    <property type="entry name" value="AP_endonuc_2"/>
    <property type="match status" value="1"/>
</dbReference>
<reference evidence="2" key="1">
    <citation type="submission" date="2012-11" db="EMBL/GenBank/DDBJ databases">
        <title>Dependencies among metagenomic species, viruses, plasmids and units of genetic variation.</title>
        <authorList>
            <person name="Nielsen H.B."/>
            <person name="Almeida M."/>
            <person name="Juncker A.S."/>
            <person name="Rasmussen S."/>
            <person name="Li J."/>
            <person name="Sunagawa S."/>
            <person name="Plichta D."/>
            <person name="Gautier L."/>
            <person name="Le Chatelier E."/>
            <person name="Peletier E."/>
            <person name="Bonde I."/>
            <person name="Nielsen T."/>
            <person name="Manichanh C."/>
            <person name="Arumugam M."/>
            <person name="Batto J."/>
            <person name="Santos M.B.Q.D."/>
            <person name="Blom N."/>
            <person name="Borruel N."/>
            <person name="Burgdorf K.S."/>
            <person name="Boumezbeur F."/>
            <person name="Casellas F."/>
            <person name="Dore J."/>
            <person name="Guarner F."/>
            <person name="Hansen T."/>
            <person name="Hildebrand F."/>
            <person name="Kaas R.S."/>
            <person name="Kennedy S."/>
            <person name="Kristiansen K."/>
            <person name="Kultima J.R."/>
            <person name="Leonard P."/>
            <person name="Levenez F."/>
            <person name="Lund O."/>
            <person name="Moumen B."/>
            <person name="Le Paslier D."/>
            <person name="Pons N."/>
            <person name="Pedersen O."/>
            <person name="Prifti E."/>
            <person name="Qin J."/>
            <person name="Raes J."/>
            <person name="Tap J."/>
            <person name="Tims S."/>
            <person name="Ussery D.W."/>
            <person name="Yamada T."/>
            <person name="MetaHit consortium"/>
            <person name="Renault P."/>
            <person name="Sicheritz-Ponten T."/>
            <person name="Bork P."/>
            <person name="Wang J."/>
            <person name="Brunak S."/>
            <person name="Ehrlich S.D."/>
        </authorList>
    </citation>
    <scope>NUCLEOTIDE SEQUENCE [LARGE SCALE GENOMIC DNA]</scope>
</reference>
<gene>
    <name evidence="2" type="ORF">BN587_00589</name>
</gene>
<dbReference type="HOGENOM" id="CLU_046677_0_0_9"/>
<evidence type="ECO:0000313" key="2">
    <source>
        <dbReference type="EMBL" id="CDD11591.1"/>
    </source>
</evidence>
<keyword evidence="2" id="KW-0540">Nuclease</keyword>
<name>R6X5T0_9FIRM</name>
<dbReference type="Proteomes" id="UP000014937">
    <property type="component" value="Unassembled WGS sequence"/>
</dbReference>
<keyword evidence="2" id="KW-0255">Endonuclease</keyword>
<comment type="caution">
    <text evidence="2">The sequence shown here is derived from an EMBL/GenBank/DDBJ whole genome shotgun (WGS) entry which is preliminary data.</text>
</comment>
<dbReference type="InterPro" id="IPR036237">
    <property type="entry name" value="Xyl_isomerase-like_sf"/>
</dbReference>
<protein>
    <submittedName>
        <fullName evidence="2">AP endonuclease family 2</fullName>
    </submittedName>
</protein>
<dbReference type="GO" id="GO:0004519">
    <property type="term" value="F:endonuclease activity"/>
    <property type="evidence" value="ECO:0007669"/>
    <property type="project" value="UniProtKB-KW"/>
</dbReference>
<dbReference type="SUPFAM" id="SSF51658">
    <property type="entry name" value="Xylose isomerase-like"/>
    <property type="match status" value="1"/>
</dbReference>
<evidence type="ECO:0000313" key="3">
    <source>
        <dbReference type="Proteomes" id="UP000014937"/>
    </source>
</evidence>
<dbReference type="RefSeq" id="WP_021719678.1">
    <property type="nucleotide sequence ID" value="NZ_FR892771.1"/>
</dbReference>
<keyword evidence="2" id="KW-0378">Hydrolase</keyword>
<dbReference type="EMBL" id="CBGL010000092">
    <property type="protein sequence ID" value="CDD11591.1"/>
    <property type="molecule type" value="Genomic_DNA"/>
</dbReference>
<proteinExistence type="predicted"/>
<organism evidence="2 3">
    <name type="scientific">Phascolarctobacterium succinatutens CAG:287</name>
    <dbReference type="NCBI Taxonomy" id="1263101"/>
    <lineage>
        <taxon>Bacteria</taxon>
        <taxon>Bacillati</taxon>
        <taxon>Bacillota</taxon>
        <taxon>Negativicutes</taxon>
        <taxon>Acidaminococcales</taxon>
        <taxon>Acidaminococcaceae</taxon>
        <taxon>Phascolarctobacterium</taxon>
    </lineage>
</organism>
<dbReference type="InterPro" id="IPR013022">
    <property type="entry name" value="Xyl_isomerase-like_TIM-brl"/>
</dbReference>